<evidence type="ECO:0000313" key="5">
    <source>
        <dbReference type="WBParaSite" id="SBAD_0000253201-mRNA-1"/>
    </source>
</evidence>
<protein>
    <submittedName>
        <fullName evidence="5">Membrane protein UL56</fullName>
    </submittedName>
</protein>
<reference evidence="3 4" key="2">
    <citation type="submission" date="2018-11" db="EMBL/GenBank/DDBJ databases">
        <authorList>
            <consortium name="Pathogen Informatics"/>
        </authorList>
    </citation>
    <scope>NUCLEOTIDE SEQUENCE [LARGE SCALE GENOMIC DNA]</scope>
</reference>
<name>A0A183IFM1_9BILA</name>
<keyword evidence="4" id="KW-1185">Reference proteome</keyword>
<evidence type="ECO:0000256" key="2">
    <source>
        <dbReference type="SAM" id="Phobius"/>
    </source>
</evidence>
<organism evidence="5">
    <name type="scientific">Soboliphyme baturini</name>
    <dbReference type="NCBI Taxonomy" id="241478"/>
    <lineage>
        <taxon>Eukaryota</taxon>
        <taxon>Metazoa</taxon>
        <taxon>Ecdysozoa</taxon>
        <taxon>Nematoda</taxon>
        <taxon>Enoplea</taxon>
        <taxon>Dorylaimia</taxon>
        <taxon>Dioctophymatida</taxon>
        <taxon>Dioctophymatoidea</taxon>
        <taxon>Soboliphymatidae</taxon>
        <taxon>Soboliphyme</taxon>
    </lineage>
</organism>
<keyword evidence="2" id="KW-0812">Transmembrane</keyword>
<proteinExistence type="predicted"/>
<dbReference type="AlphaFoldDB" id="A0A183IFM1"/>
<evidence type="ECO:0000256" key="1">
    <source>
        <dbReference type="SAM" id="MobiDB-lite"/>
    </source>
</evidence>
<keyword evidence="2" id="KW-0472">Membrane</keyword>
<dbReference type="EMBL" id="UZAM01007217">
    <property type="protein sequence ID" value="VDO97562.1"/>
    <property type="molecule type" value="Genomic_DNA"/>
</dbReference>
<reference evidence="5" key="1">
    <citation type="submission" date="2016-06" db="UniProtKB">
        <authorList>
            <consortium name="WormBaseParasite"/>
        </authorList>
    </citation>
    <scope>IDENTIFICATION</scope>
</reference>
<keyword evidence="2" id="KW-1133">Transmembrane helix</keyword>
<dbReference type="WBParaSite" id="SBAD_0000253201-mRNA-1">
    <property type="protein sequence ID" value="SBAD_0000253201-mRNA-1"/>
    <property type="gene ID" value="SBAD_0000253201"/>
</dbReference>
<dbReference type="Proteomes" id="UP000270296">
    <property type="component" value="Unassembled WGS sequence"/>
</dbReference>
<feature type="transmembrane region" description="Helical" evidence="2">
    <location>
        <begin position="182"/>
        <end position="203"/>
    </location>
</feature>
<feature type="region of interest" description="Disordered" evidence="1">
    <location>
        <begin position="148"/>
        <end position="167"/>
    </location>
</feature>
<evidence type="ECO:0000313" key="4">
    <source>
        <dbReference type="Proteomes" id="UP000270296"/>
    </source>
</evidence>
<gene>
    <name evidence="3" type="ORF">SBAD_LOCUS2415</name>
</gene>
<accession>A0A183IFM1</accession>
<sequence length="208" mass="24265">MTFRHDEISQLSLRKSYFMHLDKNFLASSRTSYELCKVKWMSMFDIPEVSGIPHSKKEIPEKVTQAEQGQQPRPSPVIEKHHIYVLSDDDTDYDEPLYGHISDTGIMYMQRDDSTDRRSGGSDAKLVDSHIYYAIDFTQPELAFDDRSTAENSIRSQRKQKTSTTQKLDKAKRHITYHWQEVLRTAIFVVLVIIIIVLVYLYVRNKTS</sequence>
<evidence type="ECO:0000313" key="3">
    <source>
        <dbReference type="EMBL" id="VDO97562.1"/>
    </source>
</evidence>